<dbReference type="AlphaFoldDB" id="A0A2M8G731"/>
<comment type="caution">
    <text evidence="1">The sequence shown here is derived from an EMBL/GenBank/DDBJ whole genome shotgun (WGS) entry which is preliminary data.</text>
</comment>
<dbReference type="EMBL" id="PFQS01000048">
    <property type="protein sequence ID" value="PJC68910.1"/>
    <property type="molecule type" value="Genomic_DNA"/>
</dbReference>
<proteinExistence type="predicted"/>
<accession>A0A2M8G731</accession>
<dbReference type="Proteomes" id="UP000229438">
    <property type="component" value="Unassembled WGS sequence"/>
</dbReference>
<organism evidence="1 2">
    <name type="scientific">candidate division WWE3 bacterium CG_4_8_14_3_um_filter_42_11</name>
    <dbReference type="NCBI Taxonomy" id="1975076"/>
    <lineage>
        <taxon>Bacteria</taxon>
        <taxon>Katanobacteria</taxon>
    </lineage>
</organism>
<reference evidence="2" key="1">
    <citation type="submission" date="2017-09" db="EMBL/GenBank/DDBJ databases">
        <title>Depth-based differentiation of microbial function through sediment-hosted aquifers and enrichment of novel symbionts in the deep terrestrial subsurface.</title>
        <authorList>
            <person name="Probst A.J."/>
            <person name="Ladd B."/>
            <person name="Jarett J.K."/>
            <person name="Geller-Mcgrath D.E."/>
            <person name="Sieber C.M.K."/>
            <person name="Emerson J.B."/>
            <person name="Anantharaman K."/>
            <person name="Thomas B.C."/>
            <person name="Malmstrom R."/>
            <person name="Stieglmeier M."/>
            <person name="Klingl A."/>
            <person name="Woyke T."/>
            <person name="Ryan C.M."/>
            <person name="Banfield J.F."/>
        </authorList>
    </citation>
    <scope>NUCLEOTIDE SEQUENCE [LARGE SCALE GENOMIC DNA]</scope>
</reference>
<sequence>MLEFSLINQATIFSHPMVRSSWRTKVKVIWFVQGTDKWLGRGENKNVCFLDFPAGVDLKPFFAILI</sequence>
<evidence type="ECO:0000313" key="2">
    <source>
        <dbReference type="Proteomes" id="UP000229438"/>
    </source>
</evidence>
<name>A0A2M8G731_UNCKA</name>
<gene>
    <name evidence="1" type="ORF">CO015_02305</name>
</gene>
<evidence type="ECO:0000313" key="1">
    <source>
        <dbReference type="EMBL" id="PJC68910.1"/>
    </source>
</evidence>
<protein>
    <submittedName>
        <fullName evidence="1">Uncharacterized protein</fullName>
    </submittedName>
</protein>